<protein>
    <submittedName>
        <fullName evidence="2">Lumazine-binding</fullName>
    </submittedName>
    <submittedName>
        <fullName evidence="1">Nuclear transport factor 2 family protein</fullName>
    </submittedName>
</protein>
<dbReference type="Proteomes" id="UP000057088">
    <property type="component" value="Chromosome 1"/>
</dbReference>
<dbReference type="AlphaFoldDB" id="A0AAX2LWZ5"/>
<reference evidence="1" key="2">
    <citation type="submission" date="2018-01" db="EMBL/GenBank/DDBJ databases">
        <title>FDA dAtabase for Regulatory Grade micrObial Sequences (FDA-ARGOS): Supporting development and validation of Infectious Disease Dx tests.</title>
        <authorList>
            <person name="Hoffmann M."/>
            <person name="Allard M."/>
            <person name="Evans P."/>
            <person name="Brown E."/>
            <person name="Tallon L."/>
            <person name="Sadzewicz L."/>
            <person name="Sengamalay N."/>
            <person name="Ott S."/>
            <person name="Godinez A."/>
            <person name="Nagaraj S."/>
            <person name="Vyas G."/>
            <person name="Aluvathingal J."/>
            <person name="Nadendla S."/>
            <person name="Geyer C."/>
            <person name="Sichtig H."/>
        </authorList>
    </citation>
    <scope>NUCLEOTIDE SEQUENCE</scope>
    <source>
        <strain evidence="1">ATCC 33809</strain>
    </source>
</reference>
<evidence type="ECO:0000313" key="1">
    <source>
        <dbReference type="EMBL" id="AUV47385.1"/>
    </source>
</evidence>
<dbReference type="Gene3D" id="3.10.450.50">
    <property type="match status" value="1"/>
</dbReference>
<dbReference type="EMBL" id="CP014034">
    <property type="protein sequence ID" value="AUV47385.1"/>
    <property type="molecule type" value="Genomic_DNA"/>
</dbReference>
<dbReference type="SUPFAM" id="SSF54427">
    <property type="entry name" value="NTF2-like"/>
    <property type="match status" value="1"/>
</dbReference>
<reference evidence="2 4" key="3">
    <citation type="submission" date="2018-06" db="EMBL/GenBank/DDBJ databases">
        <authorList>
            <consortium name="Pathogen Informatics"/>
            <person name="Doyle S."/>
        </authorList>
    </citation>
    <scope>NUCLEOTIDE SEQUENCE [LARGE SCALE GENOMIC DNA]</scope>
    <source>
        <strain evidence="2 4">NCTC11327</strain>
    </source>
</reference>
<dbReference type="EMBL" id="UHIP01000002">
    <property type="protein sequence ID" value="SUQ26843.1"/>
    <property type="molecule type" value="Genomic_DNA"/>
</dbReference>
<dbReference type="Proteomes" id="UP000254626">
    <property type="component" value="Unassembled WGS sequence"/>
</dbReference>
<evidence type="ECO:0000313" key="4">
    <source>
        <dbReference type="Proteomes" id="UP000254626"/>
    </source>
</evidence>
<proteinExistence type="predicted"/>
<dbReference type="KEGG" id="vfl:AL536_00680"/>
<keyword evidence="3" id="KW-1185">Reference proteome</keyword>
<dbReference type="InterPro" id="IPR032710">
    <property type="entry name" value="NTF2-like_dom_sf"/>
</dbReference>
<dbReference type="Pfam" id="PF12893">
    <property type="entry name" value="Lumazine_bd_2"/>
    <property type="match status" value="1"/>
</dbReference>
<evidence type="ECO:0000313" key="2">
    <source>
        <dbReference type="EMBL" id="SUQ26843.1"/>
    </source>
</evidence>
<evidence type="ECO:0000313" key="3">
    <source>
        <dbReference type="Proteomes" id="UP000057088"/>
    </source>
</evidence>
<dbReference type="RefSeq" id="WP_044364856.1">
    <property type="nucleotide sequence ID" value="NZ_AP028129.1"/>
</dbReference>
<sequence length="129" mass="14815">MPTTFNGNDDRQQIIAIINHYFDGLHRGDAALLGRIFHPDVCLKAPGVRRSMTEWLNDVSERKSPEQLSLAFNFKIESLDIVKDQAMAKIHCPLFSFDYIDFLGLLKEDGQWRIVSKMYTDVSVEVEKP</sequence>
<gene>
    <name evidence="1" type="ORF">AL536_00680</name>
    <name evidence="2" type="ORF">NCTC11327_03707</name>
</gene>
<name>A0AAX2LWZ5_VIBFL</name>
<dbReference type="InterPro" id="IPR039437">
    <property type="entry name" value="FrzH/put_lumazine-bd"/>
</dbReference>
<accession>A0AAX2LWZ5</accession>
<reference evidence="3" key="1">
    <citation type="submission" date="2015-12" db="EMBL/GenBank/DDBJ databases">
        <title>FDA dAtabase for Regulatory Grade micrObial Sequences (FDA-ARGOS): Supporting development and validation of Infectious Disease Dx tests.</title>
        <authorList>
            <person name="Hoffmann M."/>
            <person name="Allard M."/>
            <person name="Evans P."/>
            <person name="Brown E."/>
            <person name="Tallon L.J."/>
            <person name="Sadzewicz L."/>
            <person name="Sengamalay N."/>
            <person name="Ott S."/>
            <person name="Godinez A."/>
            <person name="Nagaraj S."/>
            <person name="Vyas G."/>
            <person name="Aluvathingal J."/>
            <person name="Nadendla S."/>
            <person name="Geyer C."/>
            <person name="Sichtig H."/>
        </authorList>
    </citation>
    <scope>NUCLEOTIDE SEQUENCE [LARGE SCALE GENOMIC DNA]</scope>
    <source>
        <strain evidence="3">ATCC 33809</strain>
    </source>
</reference>
<organism evidence="2 4">
    <name type="scientific">Vibrio fluvialis</name>
    <dbReference type="NCBI Taxonomy" id="676"/>
    <lineage>
        <taxon>Bacteria</taxon>
        <taxon>Pseudomonadati</taxon>
        <taxon>Pseudomonadota</taxon>
        <taxon>Gammaproteobacteria</taxon>
        <taxon>Vibrionales</taxon>
        <taxon>Vibrionaceae</taxon>
        <taxon>Vibrio</taxon>
    </lineage>
</organism>